<name>A0A9X0R382_9PROT</name>
<organism evidence="2 3">
    <name type="scientific">Siccirubricoccus deserti</name>
    <dbReference type="NCBI Taxonomy" id="2013562"/>
    <lineage>
        <taxon>Bacteria</taxon>
        <taxon>Pseudomonadati</taxon>
        <taxon>Pseudomonadota</taxon>
        <taxon>Alphaproteobacteria</taxon>
        <taxon>Acetobacterales</taxon>
        <taxon>Roseomonadaceae</taxon>
        <taxon>Siccirubricoccus</taxon>
    </lineage>
</organism>
<dbReference type="InterPro" id="IPR029063">
    <property type="entry name" value="SAM-dependent_MTases_sf"/>
</dbReference>
<dbReference type="PANTHER" id="PTHR43861">
    <property type="entry name" value="TRANS-ACONITATE 2-METHYLTRANSFERASE-RELATED"/>
    <property type="match status" value="1"/>
</dbReference>
<evidence type="ECO:0000256" key="1">
    <source>
        <dbReference type="ARBA" id="ARBA00022679"/>
    </source>
</evidence>
<protein>
    <submittedName>
        <fullName evidence="2">Class I SAM-dependent methyltransferase</fullName>
    </submittedName>
</protein>
<dbReference type="CDD" id="cd02440">
    <property type="entry name" value="AdoMet_MTases"/>
    <property type="match status" value="1"/>
</dbReference>
<dbReference type="Gene3D" id="3.40.50.150">
    <property type="entry name" value="Vaccinia Virus protein VP39"/>
    <property type="match status" value="1"/>
</dbReference>
<dbReference type="Pfam" id="PF13489">
    <property type="entry name" value="Methyltransf_23"/>
    <property type="match status" value="1"/>
</dbReference>
<dbReference type="GO" id="GO:0032259">
    <property type="term" value="P:methylation"/>
    <property type="evidence" value="ECO:0007669"/>
    <property type="project" value="UniProtKB-KW"/>
</dbReference>
<dbReference type="RefSeq" id="WP_186772764.1">
    <property type="nucleotide sequence ID" value="NZ_JACOMF010000040.1"/>
</dbReference>
<dbReference type="GO" id="GO:0008168">
    <property type="term" value="F:methyltransferase activity"/>
    <property type="evidence" value="ECO:0007669"/>
    <property type="project" value="UniProtKB-KW"/>
</dbReference>
<comment type="caution">
    <text evidence="2">The sequence shown here is derived from an EMBL/GenBank/DDBJ whole genome shotgun (WGS) entry which is preliminary data.</text>
</comment>
<gene>
    <name evidence="2" type="ORF">H7965_22160</name>
</gene>
<accession>A0A9X0R382</accession>
<dbReference type="Proteomes" id="UP000600101">
    <property type="component" value="Unassembled WGS sequence"/>
</dbReference>
<evidence type="ECO:0000313" key="3">
    <source>
        <dbReference type="Proteomes" id="UP000600101"/>
    </source>
</evidence>
<proteinExistence type="predicted"/>
<keyword evidence="1" id="KW-0808">Transferase</keyword>
<dbReference type="AlphaFoldDB" id="A0A9X0R382"/>
<reference evidence="2" key="1">
    <citation type="submission" date="2020-08" db="EMBL/GenBank/DDBJ databases">
        <authorList>
            <person name="Hu Y."/>
            <person name="Nguyen S.V."/>
            <person name="Li F."/>
            <person name="Fanning S."/>
        </authorList>
    </citation>
    <scope>NUCLEOTIDE SEQUENCE</scope>
    <source>
        <strain evidence="2">SYSU D8009</strain>
    </source>
</reference>
<sequence length="315" mass="34189">MPAETPPPCPITGEPAAELLQSIPAKLLYDLWRRGARVDPAPLRRDQGRVNLWRSPCGLAFFDPPLPGGEGFYRTFYDKVRAHETVAEQAATRGDFLAGAAQAQPGDAVLDVGCGHGAFAALVPGCRYQGLEPHGTLPVGGPPILAETVTAHAERHPGAYDLACAFQVLEHVAAPLAMAEAMVRCLKPGGTLVLVMPIWPSPHTDFPNNLVNLPPHHLSWWNAGACRALCDRLGLEEVEIRPLGTYPSQASLHWALRLMPFRTAPGAWVKPYWRWHLAGAAALWLGVWAARVFGLPRGARPVDILLVARRRGRPA</sequence>
<dbReference type="PANTHER" id="PTHR43861:SF3">
    <property type="entry name" value="PUTATIVE (AFU_ORTHOLOGUE AFUA_2G14390)-RELATED"/>
    <property type="match status" value="1"/>
</dbReference>
<keyword evidence="2" id="KW-0489">Methyltransferase</keyword>
<evidence type="ECO:0000313" key="2">
    <source>
        <dbReference type="EMBL" id="MBC4018008.1"/>
    </source>
</evidence>
<dbReference type="SUPFAM" id="SSF53335">
    <property type="entry name" value="S-adenosyl-L-methionine-dependent methyltransferases"/>
    <property type="match status" value="1"/>
</dbReference>
<keyword evidence="3" id="KW-1185">Reference proteome</keyword>
<dbReference type="EMBL" id="JACOMF010000040">
    <property type="protein sequence ID" value="MBC4018008.1"/>
    <property type="molecule type" value="Genomic_DNA"/>
</dbReference>